<evidence type="ECO:0000313" key="2">
    <source>
        <dbReference type="EMBL" id="CAA9459548.1"/>
    </source>
</evidence>
<name>A0A6J4QZ39_9ACTN</name>
<proteinExistence type="predicted"/>
<evidence type="ECO:0000256" key="1">
    <source>
        <dbReference type="SAM" id="MobiDB-lite"/>
    </source>
</evidence>
<sequence length="39" mass="3919">MLEPEDPLSGSRTGSPPEGAGNAGLSAPIPARDSDEALR</sequence>
<gene>
    <name evidence="2" type="ORF">AVDCRST_MAG02-2007</name>
</gene>
<protein>
    <submittedName>
        <fullName evidence="2">Uncharacterized protein</fullName>
    </submittedName>
</protein>
<dbReference type="EMBL" id="CADCVH010000068">
    <property type="protein sequence ID" value="CAA9459548.1"/>
    <property type="molecule type" value="Genomic_DNA"/>
</dbReference>
<accession>A0A6J4QZ39</accession>
<dbReference type="AlphaFoldDB" id="A0A6J4QZ39"/>
<feature type="region of interest" description="Disordered" evidence="1">
    <location>
        <begin position="1"/>
        <end position="39"/>
    </location>
</feature>
<organism evidence="2">
    <name type="scientific">uncultured Rubrobacteraceae bacterium</name>
    <dbReference type="NCBI Taxonomy" id="349277"/>
    <lineage>
        <taxon>Bacteria</taxon>
        <taxon>Bacillati</taxon>
        <taxon>Actinomycetota</taxon>
        <taxon>Rubrobacteria</taxon>
        <taxon>Rubrobacterales</taxon>
        <taxon>Rubrobacteraceae</taxon>
        <taxon>environmental samples</taxon>
    </lineage>
</organism>
<reference evidence="2" key="1">
    <citation type="submission" date="2020-02" db="EMBL/GenBank/DDBJ databases">
        <authorList>
            <person name="Meier V. D."/>
        </authorList>
    </citation>
    <scope>NUCLEOTIDE SEQUENCE</scope>
    <source>
        <strain evidence="2">AVDCRST_MAG02</strain>
    </source>
</reference>